<dbReference type="Pfam" id="PF00587">
    <property type="entry name" value="tRNA-synt_2b"/>
    <property type="match status" value="1"/>
</dbReference>
<evidence type="ECO:0000256" key="9">
    <source>
        <dbReference type="ARBA" id="ARBA00022917"/>
    </source>
</evidence>
<dbReference type="SUPFAM" id="SSF52954">
    <property type="entry name" value="Class II aaRS ABD-related"/>
    <property type="match status" value="1"/>
</dbReference>
<dbReference type="InterPro" id="IPR033728">
    <property type="entry name" value="ThrRS_core"/>
</dbReference>
<evidence type="ECO:0000256" key="6">
    <source>
        <dbReference type="ARBA" id="ARBA00022741"/>
    </source>
</evidence>
<keyword evidence="8" id="KW-0067">ATP-binding</keyword>
<dbReference type="GO" id="GO:0004829">
    <property type="term" value="F:threonine-tRNA ligase activity"/>
    <property type="evidence" value="ECO:0007669"/>
    <property type="project" value="UniProtKB-EC"/>
</dbReference>
<dbReference type="InterPro" id="IPR006195">
    <property type="entry name" value="aa-tRNA-synth_II"/>
</dbReference>
<gene>
    <name evidence="14" type="primary">thrS</name>
    <name evidence="14" type="ORF">PRHACTZTBTEA_554</name>
</gene>
<keyword evidence="7" id="KW-0862">Zinc</keyword>
<reference evidence="14" key="1">
    <citation type="submission" date="2024-04" db="EMBL/GenBank/DDBJ databases">
        <authorList>
            <person name="Manzano-Marin A."/>
            <person name="Manzano-Marin A."/>
            <person name="Alejandro Manzano Marin A."/>
        </authorList>
    </citation>
    <scope>NUCLEOTIDE SEQUENCE [LARGE SCALE GENOMIC DNA]</scope>
    <source>
        <strain evidence="14">TABTEA</strain>
    </source>
</reference>
<evidence type="ECO:0000256" key="2">
    <source>
        <dbReference type="ARBA" id="ARBA00013163"/>
    </source>
</evidence>
<dbReference type="Pfam" id="PF03129">
    <property type="entry name" value="HGTP_anticodon"/>
    <property type="match status" value="1"/>
</dbReference>
<evidence type="ECO:0000256" key="3">
    <source>
        <dbReference type="ARBA" id="ARBA00022490"/>
    </source>
</evidence>
<sequence>MFNLKENFKNDHRKINKQLNLYHMQKEAPGMVFWHDNGLIVFRELENFILTKLKEHNYQEVKTPIMMDRILWEKTGHWDNYKHAIFNTFSENREYCIKPMNCPGHIQIFNQHLKSYRDLPLRMSEFGSCHRNEPSGSLHGLMRVRCVTQDDAHIFCTNSQIINEVINCIEIVYNIYETLGFKKISVKVSTRPDKRIGTDNMWDKAEKDLVSALNIKKINFEYQYGEGAFYGPKIEFILLDCFDRTWQCGTIQLDFFLPNRLSAFYIDKNNKRVTPVMIHRAILGSLERFIGILMEEYSGNFPTWLSPQQVVVINVTSKHEKRVKEIVFKQQKAGIRAKADLRNKKINFKIREHTMNHVPYMLICGDKEIESGKISVRTRLGKNLGSIDIDKFTENILKEINNKEFNLMEE</sequence>
<dbReference type="PANTHER" id="PTHR11451">
    <property type="entry name" value="THREONINE-TRNA LIGASE"/>
    <property type="match status" value="1"/>
</dbReference>
<evidence type="ECO:0000256" key="10">
    <source>
        <dbReference type="ARBA" id="ARBA00023146"/>
    </source>
</evidence>
<evidence type="ECO:0000256" key="1">
    <source>
        <dbReference type="ARBA" id="ARBA00008226"/>
    </source>
</evidence>
<keyword evidence="4 14" id="KW-0436">Ligase</keyword>
<evidence type="ECO:0000313" key="14">
    <source>
        <dbReference type="EMBL" id="CAL1329463.1"/>
    </source>
</evidence>
<proteinExistence type="inferred from homology"/>
<evidence type="ECO:0000256" key="4">
    <source>
        <dbReference type="ARBA" id="ARBA00022598"/>
    </source>
</evidence>
<evidence type="ECO:0000256" key="8">
    <source>
        <dbReference type="ARBA" id="ARBA00022840"/>
    </source>
</evidence>
<dbReference type="NCBIfam" id="TIGR00418">
    <property type="entry name" value="thrS"/>
    <property type="match status" value="1"/>
</dbReference>
<feature type="domain" description="Aminoacyl-transfer RNA synthetases class-II family profile" evidence="13">
    <location>
        <begin position="11"/>
        <end position="302"/>
    </location>
</feature>
<dbReference type="InterPro" id="IPR036621">
    <property type="entry name" value="Anticodon-bd_dom_sf"/>
</dbReference>
<accession>A0ABP1CE68</accession>
<dbReference type="PRINTS" id="PR01047">
    <property type="entry name" value="TRNASYNTHTHR"/>
</dbReference>
<comment type="similarity">
    <text evidence="1">Belongs to the class-II aminoacyl-tRNA synthetase family.</text>
</comment>
<dbReference type="CDD" id="cd00771">
    <property type="entry name" value="ThrRS_core"/>
    <property type="match status" value="1"/>
</dbReference>
<dbReference type="Proteomes" id="UP001497533">
    <property type="component" value="Chromosome"/>
</dbReference>
<dbReference type="InterPro" id="IPR002314">
    <property type="entry name" value="aa-tRNA-synt_IIb"/>
</dbReference>
<keyword evidence="10" id="KW-0030">Aminoacyl-tRNA synthetase</keyword>
<keyword evidence="5" id="KW-0479">Metal-binding</keyword>
<keyword evidence="15" id="KW-1185">Reference proteome</keyword>
<dbReference type="PROSITE" id="PS50862">
    <property type="entry name" value="AA_TRNA_LIGASE_II"/>
    <property type="match status" value="1"/>
</dbReference>
<keyword evidence="3" id="KW-0963">Cytoplasm</keyword>
<name>A0ABP1CE68_9GAMM</name>
<dbReference type="EMBL" id="OZ034688">
    <property type="protein sequence ID" value="CAL1329463.1"/>
    <property type="molecule type" value="Genomic_DNA"/>
</dbReference>
<dbReference type="InterPro" id="IPR047246">
    <property type="entry name" value="ThrRS_anticodon"/>
</dbReference>
<protein>
    <recommendedName>
        <fullName evidence="2 12">Threonine--tRNA ligase</fullName>
        <ecNumber evidence="2 12">6.1.1.3</ecNumber>
    </recommendedName>
</protein>
<evidence type="ECO:0000256" key="5">
    <source>
        <dbReference type="ARBA" id="ARBA00022723"/>
    </source>
</evidence>
<evidence type="ECO:0000313" key="15">
    <source>
        <dbReference type="Proteomes" id="UP001497533"/>
    </source>
</evidence>
<evidence type="ECO:0000256" key="12">
    <source>
        <dbReference type="NCBIfam" id="TIGR00418"/>
    </source>
</evidence>
<dbReference type="Gene3D" id="3.30.930.10">
    <property type="entry name" value="Bira Bifunctional Protein, Domain 2"/>
    <property type="match status" value="1"/>
</dbReference>
<evidence type="ECO:0000256" key="7">
    <source>
        <dbReference type="ARBA" id="ARBA00022833"/>
    </source>
</evidence>
<evidence type="ECO:0000256" key="11">
    <source>
        <dbReference type="ARBA" id="ARBA00049515"/>
    </source>
</evidence>
<dbReference type="SUPFAM" id="SSF55681">
    <property type="entry name" value="Class II aaRS and biotin synthetases"/>
    <property type="match status" value="1"/>
</dbReference>
<dbReference type="InterPro" id="IPR004154">
    <property type="entry name" value="Anticodon-bd"/>
</dbReference>
<dbReference type="InterPro" id="IPR002320">
    <property type="entry name" value="Thr-tRNA-ligase_IIa"/>
</dbReference>
<dbReference type="CDD" id="cd00860">
    <property type="entry name" value="ThrRS_anticodon"/>
    <property type="match status" value="1"/>
</dbReference>
<dbReference type="PANTHER" id="PTHR11451:SF44">
    <property type="entry name" value="THREONINE--TRNA LIGASE, CHLOROPLASTIC_MITOCHONDRIAL 2"/>
    <property type="match status" value="1"/>
</dbReference>
<comment type="catalytic activity">
    <reaction evidence="11">
        <text>tRNA(Thr) + L-threonine + ATP = L-threonyl-tRNA(Thr) + AMP + diphosphate + H(+)</text>
        <dbReference type="Rhea" id="RHEA:24624"/>
        <dbReference type="Rhea" id="RHEA-COMP:9670"/>
        <dbReference type="Rhea" id="RHEA-COMP:9704"/>
        <dbReference type="ChEBI" id="CHEBI:15378"/>
        <dbReference type="ChEBI" id="CHEBI:30616"/>
        <dbReference type="ChEBI" id="CHEBI:33019"/>
        <dbReference type="ChEBI" id="CHEBI:57926"/>
        <dbReference type="ChEBI" id="CHEBI:78442"/>
        <dbReference type="ChEBI" id="CHEBI:78534"/>
        <dbReference type="ChEBI" id="CHEBI:456215"/>
        <dbReference type="EC" id="6.1.1.3"/>
    </reaction>
</comment>
<keyword evidence="9" id="KW-0648">Protein biosynthesis</keyword>
<dbReference type="EC" id="6.1.1.3" evidence="2 12"/>
<dbReference type="Gene3D" id="3.40.50.800">
    <property type="entry name" value="Anticodon-binding domain"/>
    <property type="match status" value="1"/>
</dbReference>
<organism evidence="14 15">
    <name type="scientific">Candidatus Providencia siddallii</name>
    <dbReference type="NCBI Taxonomy" id="1715285"/>
    <lineage>
        <taxon>Bacteria</taxon>
        <taxon>Pseudomonadati</taxon>
        <taxon>Pseudomonadota</taxon>
        <taxon>Gammaproteobacteria</taxon>
        <taxon>Enterobacterales</taxon>
        <taxon>Morganellaceae</taxon>
        <taxon>Providencia</taxon>
    </lineage>
</organism>
<keyword evidence="6" id="KW-0547">Nucleotide-binding</keyword>
<dbReference type="InterPro" id="IPR045864">
    <property type="entry name" value="aa-tRNA-synth_II/BPL/LPL"/>
</dbReference>
<evidence type="ECO:0000259" key="13">
    <source>
        <dbReference type="PROSITE" id="PS50862"/>
    </source>
</evidence>